<dbReference type="EMBL" id="VFJE01000053">
    <property type="protein sequence ID" value="TPD69822.1"/>
    <property type="molecule type" value="Genomic_DNA"/>
</dbReference>
<accession>A0A501QBR6</accession>
<reference evidence="1 2" key="1">
    <citation type="submission" date="2019-06" db="EMBL/GenBank/DDBJ databases">
        <title>Flavobacterium sp. MaA-Y11 from geoumgang.</title>
        <authorList>
            <person name="Jeong S."/>
        </authorList>
    </citation>
    <scope>NUCLEOTIDE SEQUENCE [LARGE SCALE GENOMIC DNA]</scope>
    <source>
        <strain evidence="1 2">MaA-Y11</strain>
    </source>
</reference>
<dbReference type="AlphaFoldDB" id="A0A501QBR6"/>
<dbReference type="GO" id="GO:0016740">
    <property type="term" value="F:transferase activity"/>
    <property type="evidence" value="ECO:0007669"/>
    <property type="project" value="UniProtKB-KW"/>
</dbReference>
<dbReference type="Gene3D" id="3.40.50.2000">
    <property type="entry name" value="Glycogen Phosphorylase B"/>
    <property type="match status" value="1"/>
</dbReference>
<comment type="caution">
    <text evidence="1">The sequence shown here is derived from an EMBL/GenBank/DDBJ whole genome shotgun (WGS) entry which is preliminary data.</text>
</comment>
<dbReference type="Proteomes" id="UP000319175">
    <property type="component" value="Unassembled WGS sequence"/>
</dbReference>
<dbReference type="OrthoDB" id="9816564at2"/>
<proteinExistence type="predicted"/>
<dbReference type="RefSeq" id="WP_140000449.1">
    <property type="nucleotide sequence ID" value="NZ_VFJE01000053.1"/>
</dbReference>
<sequence length="378" mass="43041">MEREIKYIGLYDIAGNGLRVSSPAAISKMDYICSSILNAGYKLHLISPSWFYDEVKNKPLLRKTVLKVNSKKQITFSPSIAFSGRITKFIKIFFSLSWLFFFLLKNAKKNEKIIVYHSPWLCLPVLLAKKIKGFYLVLEVEEIYSDVSSLHSFFDKLEIKIFNAADSFLFSTDLLVDKIAKGRPGYVIYGSYTVNEIFAEPVQDGKIHILYAGIIDQIKAGAFNAIESALFLNENYVLHIIGFGEVDILKKRIEEVSPVSACKIIFDGAYYGDDYIRYAQQCHIGLSTQKMEGKYLETSFPSKILSYMGLGLRVVSGKVDCVEKSKIGNQIYFYENDFPEEIAGAIQKIDVNLPYNSRETIKLLDEQFINELRTNILK</sequence>
<keyword evidence="2" id="KW-1185">Reference proteome</keyword>
<protein>
    <submittedName>
        <fullName evidence="1">Glycosyltransferase family 4 protein</fullName>
    </submittedName>
</protein>
<evidence type="ECO:0000313" key="1">
    <source>
        <dbReference type="EMBL" id="TPD69822.1"/>
    </source>
</evidence>
<reference evidence="1 2" key="2">
    <citation type="submission" date="2019-06" db="EMBL/GenBank/DDBJ databases">
        <authorList>
            <person name="Seo Y."/>
        </authorList>
    </citation>
    <scope>NUCLEOTIDE SEQUENCE [LARGE SCALE GENOMIC DNA]</scope>
    <source>
        <strain evidence="1 2">MaA-Y11</strain>
    </source>
</reference>
<keyword evidence="1" id="KW-0808">Transferase</keyword>
<name>A0A501QBR6_9FLAO</name>
<dbReference type="SUPFAM" id="SSF53756">
    <property type="entry name" value="UDP-Glycosyltransferase/glycogen phosphorylase"/>
    <property type="match status" value="1"/>
</dbReference>
<evidence type="ECO:0000313" key="2">
    <source>
        <dbReference type="Proteomes" id="UP000319175"/>
    </source>
</evidence>
<organism evidence="1 2">
    <name type="scientific">Flavobacterium microcysteis</name>
    <dbReference type="NCBI Taxonomy" id="2596891"/>
    <lineage>
        <taxon>Bacteria</taxon>
        <taxon>Pseudomonadati</taxon>
        <taxon>Bacteroidota</taxon>
        <taxon>Flavobacteriia</taxon>
        <taxon>Flavobacteriales</taxon>
        <taxon>Flavobacteriaceae</taxon>
        <taxon>Flavobacterium</taxon>
    </lineage>
</organism>
<gene>
    <name evidence="1" type="ORF">FJA49_07920</name>
</gene>